<comment type="caution">
    <text evidence="4">The sequence shown here is derived from an EMBL/GenBank/DDBJ whole genome shotgun (WGS) entry which is preliminary data.</text>
</comment>
<keyword evidence="1" id="KW-0175">Coiled coil</keyword>
<feature type="compositionally biased region" description="Low complexity" evidence="2">
    <location>
        <begin position="408"/>
        <end position="421"/>
    </location>
</feature>
<keyword evidence="5" id="KW-1185">Reference proteome</keyword>
<feature type="region of interest" description="Disordered" evidence="2">
    <location>
        <begin position="118"/>
        <end position="195"/>
    </location>
</feature>
<evidence type="ECO:0000256" key="2">
    <source>
        <dbReference type="SAM" id="MobiDB-lite"/>
    </source>
</evidence>
<name>A0ABN9XNG9_9DINO</name>
<dbReference type="EMBL" id="CAUYUJ010020926">
    <property type="protein sequence ID" value="CAK0901436.1"/>
    <property type="molecule type" value="Genomic_DNA"/>
</dbReference>
<feature type="chain" id="PRO_5047042367" evidence="3">
    <location>
        <begin position="17"/>
        <end position="435"/>
    </location>
</feature>
<evidence type="ECO:0000313" key="4">
    <source>
        <dbReference type="EMBL" id="CAK0901436.1"/>
    </source>
</evidence>
<feature type="region of interest" description="Disordered" evidence="2">
    <location>
        <begin position="67"/>
        <end position="87"/>
    </location>
</feature>
<accession>A0ABN9XNG9</accession>
<keyword evidence="3" id="KW-0732">Signal</keyword>
<feature type="region of interest" description="Disordered" evidence="2">
    <location>
        <begin position="309"/>
        <end position="435"/>
    </location>
</feature>
<dbReference type="Proteomes" id="UP001189429">
    <property type="component" value="Unassembled WGS sequence"/>
</dbReference>
<feature type="non-terminal residue" evidence="4">
    <location>
        <position position="435"/>
    </location>
</feature>
<protein>
    <submittedName>
        <fullName evidence="4">Uncharacterized protein</fullName>
    </submittedName>
</protein>
<gene>
    <name evidence="4" type="ORF">PCOR1329_LOCUS78377</name>
</gene>
<proteinExistence type="predicted"/>
<organism evidence="4 5">
    <name type="scientific">Prorocentrum cordatum</name>
    <dbReference type="NCBI Taxonomy" id="2364126"/>
    <lineage>
        <taxon>Eukaryota</taxon>
        <taxon>Sar</taxon>
        <taxon>Alveolata</taxon>
        <taxon>Dinophyceae</taxon>
        <taxon>Prorocentrales</taxon>
        <taxon>Prorocentraceae</taxon>
        <taxon>Prorocentrum</taxon>
    </lineage>
</organism>
<sequence>MLPLLAVSCFLGVAAASAPVAGAHDDVLTAYLEEGSLPDSFRQQLQQMRDKREVLNTASAFVESVAAGASGDDEQKDPVIQPTGNWADGFWKQGDFKLPKNWGRWEDPFTKKVTTVWTMQGPKGEPGPPGPLGQQGLPGPSGPDGIDKDPSMVDLSSAKGPVGPPGHPGNEGDPGVRGSFGPPGPPGDQGPTIPFSEKQTARIENLLVALSSSLERAVEMDKIGETVVVKRLEALEKHIAALEATQMKNLELVREAQAARKNSSEIDKVVAAGLQVNATVRELQREDEQIQNRSDALKREIIELNAKDAMGTDRNIRPGDFPSAGSAAGSAGSPSPCSKTGAGPANVNPFFTSVPQAPAPGQQVGSAFDLAPAPALPPLQPGHPHDPGYGQQPPFAAPAPGYGPQPPVQQMYGTAPAEPFAPAAPGPVQGPYPPQ</sequence>
<evidence type="ECO:0000256" key="1">
    <source>
        <dbReference type="SAM" id="Coils"/>
    </source>
</evidence>
<feature type="coiled-coil region" evidence="1">
    <location>
        <begin position="242"/>
        <end position="307"/>
    </location>
</feature>
<feature type="signal peptide" evidence="3">
    <location>
        <begin position="1"/>
        <end position="16"/>
    </location>
</feature>
<dbReference type="PANTHER" id="PTHR24637">
    <property type="entry name" value="COLLAGEN"/>
    <property type="match status" value="1"/>
</dbReference>
<evidence type="ECO:0000313" key="5">
    <source>
        <dbReference type="Proteomes" id="UP001189429"/>
    </source>
</evidence>
<feature type="compositionally biased region" description="Pro residues" evidence="2">
    <location>
        <begin position="395"/>
        <end position="407"/>
    </location>
</feature>
<evidence type="ECO:0000256" key="3">
    <source>
        <dbReference type="SAM" id="SignalP"/>
    </source>
</evidence>
<reference evidence="4" key="1">
    <citation type="submission" date="2023-10" db="EMBL/GenBank/DDBJ databases">
        <authorList>
            <person name="Chen Y."/>
            <person name="Shah S."/>
            <person name="Dougan E. K."/>
            <person name="Thang M."/>
            <person name="Chan C."/>
        </authorList>
    </citation>
    <scope>NUCLEOTIDE SEQUENCE [LARGE SCALE GENOMIC DNA]</scope>
</reference>
<feature type="compositionally biased region" description="Low complexity" evidence="2">
    <location>
        <begin position="322"/>
        <end position="336"/>
    </location>
</feature>
<feature type="compositionally biased region" description="Pro residues" evidence="2">
    <location>
        <begin position="422"/>
        <end position="435"/>
    </location>
</feature>
<dbReference type="PANTHER" id="PTHR24637:SF377">
    <property type="entry name" value="COLLAGEN TYPE IX ALPHA 1 CHAIN"/>
    <property type="match status" value="1"/>
</dbReference>